<dbReference type="RefSeq" id="WP_204610442.1">
    <property type="nucleotide sequence ID" value="NZ_BAAAJX010000005.1"/>
</dbReference>
<proteinExistence type="predicted"/>
<gene>
    <name evidence="2" type="ORF">GCM10009627_15950</name>
</gene>
<dbReference type="Proteomes" id="UP001501742">
    <property type="component" value="Unassembled WGS sequence"/>
</dbReference>
<accession>A0ABP4K345</accession>
<feature type="transmembrane region" description="Helical" evidence="1">
    <location>
        <begin position="117"/>
        <end position="137"/>
    </location>
</feature>
<organism evidence="2 3">
    <name type="scientific">Curtobacterium herbarum</name>
    <dbReference type="NCBI Taxonomy" id="150122"/>
    <lineage>
        <taxon>Bacteria</taxon>
        <taxon>Bacillati</taxon>
        <taxon>Actinomycetota</taxon>
        <taxon>Actinomycetes</taxon>
        <taxon>Micrococcales</taxon>
        <taxon>Microbacteriaceae</taxon>
        <taxon>Curtobacterium</taxon>
    </lineage>
</organism>
<keyword evidence="1" id="KW-1133">Transmembrane helix</keyword>
<evidence type="ECO:0000256" key="1">
    <source>
        <dbReference type="SAM" id="Phobius"/>
    </source>
</evidence>
<protein>
    <submittedName>
        <fullName evidence="2">Uncharacterized protein</fullName>
    </submittedName>
</protein>
<name>A0ABP4K345_9MICO</name>
<keyword evidence="1" id="KW-0812">Transmembrane</keyword>
<keyword evidence="1" id="KW-0472">Membrane</keyword>
<feature type="transmembrane region" description="Helical" evidence="1">
    <location>
        <begin position="86"/>
        <end position="105"/>
    </location>
</feature>
<sequence length="167" mass="18662">MSSHRIVTGPEDLEGGWFVIDDEVEHLEDVAWQRPRRGQPAVPDAERTVLRAGAHTFTVGETVEVAEGAVLDLGFRDAVRRYWRTSIVLVVSTLAFLLLHLVHVGWLDDGGEVRRRIVFAVATVPIVLVALALWSVLTRSPHGKVTRAMAGWRMRGDHDRQRRDAAS</sequence>
<keyword evidence="3" id="KW-1185">Reference proteome</keyword>
<reference evidence="3" key="1">
    <citation type="journal article" date="2019" name="Int. J. Syst. Evol. Microbiol.">
        <title>The Global Catalogue of Microorganisms (GCM) 10K type strain sequencing project: providing services to taxonomists for standard genome sequencing and annotation.</title>
        <authorList>
            <consortium name="The Broad Institute Genomics Platform"/>
            <consortium name="The Broad Institute Genome Sequencing Center for Infectious Disease"/>
            <person name="Wu L."/>
            <person name="Ma J."/>
        </authorList>
    </citation>
    <scope>NUCLEOTIDE SEQUENCE [LARGE SCALE GENOMIC DNA]</scope>
    <source>
        <strain evidence="3">JCM 12140</strain>
    </source>
</reference>
<evidence type="ECO:0000313" key="3">
    <source>
        <dbReference type="Proteomes" id="UP001501742"/>
    </source>
</evidence>
<comment type="caution">
    <text evidence="2">The sequence shown here is derived from an EMBL/GenBank/DDBJ whole genome shotgun (WGS) entry which is preliminary data.</text>
</comment>
<dbReference type="EMBL" id="BAAAJX010000005">
    <property type="protein sequence ID" value="GAA1493249.1"/>
    <property type="molecule type" value="Genomic_DNA"/>
</dbReference>
<evidence type="ECO:0000313" key="2">
    <source>
        <dbReference type="EMBL" id="GAA1493249.1"/>
    </source>
</evidence>